<evidence type="ECO:0000256" key="7">
    <source>
        <dbReference type="SAM" id="Phobius"/>
    </source>
</evidence>
<evidence type="ECO:0000259" key="8">
    <source>
        <dbReference type="Pfam" id="PF02397"/>
    </source>
</evidence>
<proteinExistence type="inferred from homology"/>
<dbReference type="PANTHER" id="PTHR30576">
    <property type="entry name" value="COLANIC BIOSYNTHESIS UDP-GLUCOSE LIPID CARRIER TRANSFERASE"/>
    <property type="match status" value="1"/>
</dbReference>
<feature type="transmembrane region" description="Helical" evidence="7">
    <location>
        <begin position="12"/>
        <end position="33"/>
    </location>
</feature>
<dbReference type="AlphaFoldDB" id="A0A841JG91"/>
<dbReference type="EMBL" id="JACHCA010000003">
    <property type="protein sequence ID" value="MBB6127051.1"/>
    <property type="molecule type" value="Genomic_DNA"/>
</dbReference>
<dbReference type="InterPro" id="IPR003362">
    <property type="entry name" value="Bact_transf"/>
</dbReference>
<evidence type="ECO:0000256" key="3">
    <source>
        <dbReference type="ARBA" id="ARBA00022679"/>
    </source>
</evidence>
<evidence type="ECO:0000256" key="1">
    <source>
        <dbReference type="ARBA" id="ARBA00004141"/>
    </source>
</evidence>
<dbReference type="Proteomes" id="UP000548326">
    <property type="component" value="Unassembled WGS sequence"/>
</dbReference>
<accession>A0A841JG91</accession>
<sequence>MSIRYSKFLQPVTFISDLIVLNIALQCAHSLVFKYYSSEIQSVNFVLLVNLVWVSVSTITKNYTISRPLVLKDNLNRFLSSLLYHLLVVLGVIYFFRLYEVSRWEMFFTYSLFFFFIIIQRSTIFFILDYIRKKGYNRRHVLVIGDQDIANRLIGSFSKHPEYGYYFTDFISEDMIKDFPEQALMEKLVSRRPDEIFVCYKYLHPLLLQKLVDFGEQNAVKIKLVSDLILNNSYASIVNYENLPVIQLSANPELSFKVIFFKRSFDIVFSLSVMIVGLPVFLLLMLITRMTSKGPAFYKQERIGKNHKPFTIYKFRSMYINAEKAGPQLSSDRDPRITGWGRILRKSRLDELPQFWNVLKGEMSVVGPRPERQHFIEQLIEKSPSYKKLLRIKPGLTSIGQVSYGYAENLDQMHSRIRYDLIYLNNINFNSDMGIILKTIRVMVQLKGK</sequence>
<dbReference type="InterPro" id="IPR017475">
    <property type="entry name" value="EPS_sugar_tfrase"/>
</dbReference>
<evidence type="ECO:0000256" key="4">
    <source>
        <dbReference type="ARBA" id="ARBA00022692"/>
    </source>
</evidence>
<feature type="domain" description="Bacterial sugar transferase" evidence="8">
    <location>
        <begin position="262"/>
        <end position="444"/>
    </location>
</feature>
<comment type="subcellular location">
    <subcellularLocation>
        <location evidence="1">Membrane</location>
        <topology evidence="1">Multi-pass membrane protein</topology>
    </subcellularLocation>
</comment>
<protein>
    <submittedName>
        <fullName evidence="9">Exopolysaccharide biosynthesis polyprenyl glycosylphosphotransferase</fullName>
    </submittedName>
</protein>
<feature type="transmembrane region" description="Helical" evidence="7">
    <location>
        <begin position="267"/>
        <end position="287"/>
    </location>
</feature>
<comment type="similarity">
    <text evidence="2">Belongs to the bacterial sugar transferase family.</text>
</comment>
<dbReference type="PANTHER" id="PTHR30576:SF20">
    <property type="entry name" value="QUINOVOSAMINEPHOSPHOTRANSFERAE-RELATED"/>
    <property type="match status" value="1"/>
</dbReference>
<feature type="transmembrane region" description="Helical" evidence="7">
    <location>
        <begin position="45"/>
        <end position="63"/>
    </location>
</feature>
<keyword evidence="4 7" id="KW-0812">Transmembrane</keyword>
<evidence type="ECO:0000313" key="10">
    <source>
        <dbReference type="Proteomes" id="UP000548326"/>
    </source>
</evidence>
<feature type="transmembrane region" description="Helical" evidence="7">
    <location>
        <begin position="108"/>
        <end position="131"/>
    </location>
</feature>
<comment type="caution">
    <text evidence="9">The sequence shown here is derived from an EMBL/GenBank/DDBJ whole genome shotgun (WGS) entry which is preliminary data.</text>
</comment>
<dbReference type="NCBIfam" id="TIGR03025">
    <property type="entry name" value="EPS_sugtrans"/>
    <property type="match status" value="1"/>
</dbReference>
<name>A0A841JG91_9SPHI</name>
<feature type="transmembrane region" description="Helical" evidence="7">
    <location>
        <begin position="75"/>
        <end position="96"/>
    </location>
</feature>
<reference evidence="9 10" key="1">
    <citation type="submission" date="2020-08" db="EMBL/GenBank/DDBJ databases">
        <title>Genomic Encyclopedia of Type Strains, Phase IV (KMG-V): Genome sequencing to study the core and pangenomes of soil and plant-associated prokaryotes.</title>
        <authorList>
            <person name="Whitman W."/>
        </authorList>
    </citation>
    <scope>NUCLEOTIDE SEQUENCE [LARGE SCALE GENOMIC DNA]</scope>
    <source>
        <strain evidence="9 10">MP601</strain>
    </source>
</reference>
<keyword evidence="5 7" id="KW-1133">Transmembrane helix</keyword>
<organism evidence="9 10">
    <name type="scientific">Mucilaginibacter lappiensis</name>
    <dbReference type="NCBI Taxonomy" id="354630"/>
    <lineage>
        <taxon>Bacteria</taxon>
        <taxon>Pseudomonadati</taxon>
        <taxon>Bacteroidota</taxon>
        <taxon>Sphingobacteriia</taxon>
        <taxon>Sphingobacteriales</taxon>
        <taxon>Sphingobacteriaceae</taxon>
        <taxon>Mucilaginibacter</taxon>
    </lineage>
</organism>
<evidence type="ECO:0000313" key="9">
    <source>
        <dbReference type="EMBL" id="MBB6127051.1"/>
    </source>
</evidence>
<evidence type="ECO:0000256" key="5">
    <source>
        <dbReference type="ARBA" id="ARBA00022989"/>
    </source>
</evidence>
<dbReference type="GO" id="GO:0016020">
    <property type="term" value="C:membrane"/>
    <property type="evidence" value="ECO:0007669"/>
    <property type="project" value="UniProtKB-SubCell"/>
</dbReference>
<evidence type="ECO:0000256" key="2">
    <source>
        <dbReference type="ARBA" id="ARBA00006464"/>
    </source>
</evidence>
<gene>
    <name evidence="9" type="ORF">HDF22_001157</name>
</gene>
<dbReference type="GO" id="GO:0016780">
    <property type="term" value="F:phosphotransferase activity, for other substituted phosphate groups"/>
    <property type="evidence" value="ECO:0007669"/>
    <property type="project" value="TreeGrafter"/>
</dbReference>
<dbReference type="RefSeq" id="WP_183586255.1">
    <property type="nucleotide sequence ID" value="NZ_JACHCA010000003.1"/>
</dbReference>
<keyword evidence="6 7" id="KW-0472">Membrane</keyword>
<dbReference type="Pfam" id="PF02397">
    <property type="entry name" value="Bac_transf"/>
    <property type="match status" value="1"/>
</dbReference>
<keyword evidence="3 9" id="KW-0808">Transferase</keyword>
<evidence type="ECO:0000256" key="6">
    <source>
        <dbReference type="ARBA" id="ARBA00023136"/>
    </source>
</evidence>